<dbReference type="Gene3D" id="3.80.10.10">
    <property type="entry name" value="Ribonuclease Inhibitor"/>
    <property type="match status" value="1"/>
</dbReference>
<dbReference type="EMBL" id="JAAAIP010000667">
    <property type="protein sequence ID" value="KAG0313849.1"/>
    <property type="molecule type" value="Genomic_DNA"/>
</dbReference>
<gene>
    <name evidence="1" type="ORF">BGZ99_008533</name>
</gene>
<dbReference type="OrthoDB" id="2405948at2759"/>
<dbReference type="SUPFAM" id="SSF52047">
    <property type="entry name" value="RNI-like"/>
    <property type="match status" value="1"/>
</dbReference>
<proteinExistence type="predicted"/>
<comment type="caution">
    <text evidence="1">The sequence shown here is derived from an EMBL/GenBank/DDBJ whole genome shotgun (WGS) entry which is preliminary data.</text>
</comment>
<protein>
    <submittedName>
        <fullName evidence="1">Uncharacterized protein</fullName>
    </submittedName>
</protein>
<name>A0A9P6R7Y9_9FUNG</name>
<organism evidence="1 2">
    <name type="scientific">Dissophora globulifera</name>
    <dbReference type="NCBI Taxonomy" id="979702"/>
    <lineage>
        <taxon>Eukaryota</taxon>
        <taxon>Fungi</taxon>
        <taxon>Fungi incertae sedis</taxon>
        <taxon>Mucoromycota</taxon>
        <taxon>Mortierellomycotina</taxon>
        <taxon>Mortierellomycetes</taxon>
        <taxon>Mortierellales</taxon>
        <taxon>Mortierellaceae</taxon>
        <taxon>Dissophora</taxon>
    </lineage>
</organism>
<dbReference type="AlphaFoldDB" id="A0A9P6R7Y9"/>
<keyword evidence="2" id="KW-1185">Reference proteome</keyword>
<sequence>MVLASELPIPDECIDLILAYLVDERHALHALVCSSQKLLERTAPILYRSPFHLIEHERRWSKEEKERRSTALLALLLTSATAISTSSPSSSSSTLVCTTPPPIVSHRFRPPRLPTLDYLRFFTLQYHVDLWRPLVNLRATVSADNNYVVDNSKSMLDLVNEVAAALIQYRPEDIRVIGQPIARAPAVLVPNLQQLRNLVRLELCEIPYSFMIEPILEFIRVHDATHHTLKEIKIKGNEDLGRHLQSTHTQLVRIVQAMRTPQVVDARHWREAILVIDQIPVDCLRTLLLGMADMPPSYISVSDYLALCPVLEAIRMPVRDERLFAWATKTRTTTEATTTTRSDNYFGVDMMDRHIAGGSIARSRSLPPPVGSAIPSDSRYLSSVSNSLSPPLFAPSLWTAAGTGAAASASTTLLSSPWQSKPQQYQNHPYHQQYNYQGYSEYQDVNGPSEGQARLKSIELCGEDRCLIPALRDALDAFRDSLEHLKAQSLALMMTTVPVLNFMTLTWSWPMTRLTVLDLEGEVASAFDLSALRHCPELTTLRLSLPPYMYSSSEDEALFVEMAARMSQICLATRLLDLELQGKWPVSDTVLAMMAAQMRRLTRLWIVSCLGYTIEGVEIVGSGLERLESLAINKWLGVHPPMRARLNAVKARNPRLDLVEE</sequence>
<evidence type="ECO:0000313" key="1">
    <source>
        <dbReference type="EMBL" id="KAG0313849.1"/>
    </source>
</evidence>
<accession>A0A9P6R7Y9</accession>
<dbReference type="Proteomes" id="UP000738325">
    <property type="component" value="Unassembled WGS sequence"/>
</dbReference>
<evidence type="ECO:0000313" key="2">
    <source>
        <dbReference type="Proteomes" id="UP000738325"/>
    </source>
</evidence>
<reference evidence="1" key="1">
    <citation type="journal article" date="2020" name="Fungal Divers.">
        <title>Resolving the Mortierellaceae phylogeny through synthesis of multi-gene phylogenetics and phylogenomics.</title>
        <authorList>
            <person name="Vandepol N."/>
            <person name="Liber J."/>
            <person name="Desiro A."/>
            <person name="Na H."/>
            <person name="Kennedy M."/>
            <person name="Barry K."/>
            <person name="Grigoriev I.V."/>
            <person name="Miller A.N."/>
            <person name="O'Donnell K."/>
            <person name="Stajich J.E."/>
            <person name="Bonito G."/>
        </authorList>
    </citation>
    <scope>NUCLEOTIDE SEQUENCE</scope>
    <source>
        <strain evidence="1">REB-010B</strain>
    </source>
</reference>
<dbReference type="InterPro" id="IPR032675">
    <property type="entry name" value="LRR_dom_sf"/>
</dbReference>